<evidence type="ECO:0000313" key="1">
    <source>
        <dbReference type="EMBL" id="SED57592.1"/>
    </source>
</evidence>
<organism evidence="1 2">
    <name type="scientific">Tsukamurella tyrosinosolvens</name>
    <dbReference type="NCBI Taxonomy" id="57704"/>
    <lineage>
        <taxon>Bacteria</taxon>
        <taxon>Bacillati</taxon>
        <taxon>Actinomycetota</taxon>
        <taxon>Actinomycetes</taxon>
        <taxon>Mycobacteriales</taxon>
        <taxon>Tsukamurellaceae</taxon>
        <taxon>Tsukamurella</taxon>
    </lineage>
</organism>
<keyword evidence="1" id="KW-0808">Transferase</keyword>
<protein>
    <submittedName>
        <fullName evidence="1">Methyltransferase domain-containing protein</fullName>
    </submittedName>
</protein>
<dbReference type="InterPro" id="IPR029063">
    <property type="entry name" value="SAM-dependent_MTases_sf"/>
</dbReference>
<gene>
    <name evidence="1" type="ORF">SAMN04489793_5229</name>
</gene>
<dbReference type="GO" id="GO:0032259">
    <property type="term" value="P:methylation"/>
    <property type="evidence" value="ECO:0007669"/>
    <property type="project" value="UniProtKB-KW"/>
</dbReference>
<dbReference type="OrthoDB" id="65624at2"/>
<name>A0A1H5BSQ1_TSUTY</name>
<dbReference type="Pfam" id="PF13489">
    <property type="entry name" value="Methyltransf_23"/>
    <property type="match status" value="1"/>
</dbReference>
<dbReference type="EMBL" id="FNSA01000003">
    <property type="protein sequence ID" value="SED57592.1"/>
    <property type="molecule type" value="Genomic_DNA"/>
</dbReference>
<dbReference type="PANTHER" id="PTHR45036:SF1">
    <property type="entry name" value="METHYLTRANSFERASE LIKE 7A"/>
    <property type="match status" value="1"/>
</dbReference>
<dbReference type="GO" id="GO:0008168">
    <property type="term" value="F:methyltransferase activity"/>
    <property type="evidence" value="ECO:0007669"/>
    <property type="project" value="UniProtKB-KW"/>
</dbReference>
<dbReference type="AlphaFoldDB" id="A0A1H5BSQ1"/>
<dbReference type="CDD" id="cd02440">
    <property type="entry name" value="AdoMet_MTases"/>
    <property type="match status" value="1"/>
</dbReference>
<dbReference type="PANTHER" id="PTHR45036">
    <property type="entry name" value="METHYLTRANSFERASE LIKE 7B"/>
    <property type="match status" value="1"/>
</dbReference>
<reference evidence="2" key="1">
    <citation type="submission" date="2016-10" db="EMBL/GenBank/DDBJ databases">
        <authorList>
            <person name="Varghese N."/>
            <person name="Submissions S."/>
        </authorList>
    </citation>
    <scope>NUCLEOTIDE SEQUENCE [LARGE SCALE GENOMIC DNA]</scope>
    <source>
        <strain evidence="2">DSM 44234</strain>
    </source>
</reference>
<evidence type="ECO:0000313" key="2">
    <source>
        <dbReference type="Proteomes" id="UP000182241"/>
    </source>
</evidence>
<dbReference type="STRING" id="57704.SAMN04489793_5229"/>
<dbReference type="InterPro" id="IPR052356">
    <property type="entry name" value="Thiol_S-MT"/>
</dbReference>
<proteinExistence type="predicted"/>
<dbReference type="Gene3D" id="3.40.50.150">
    <property type="entry name" value="Vaccinia Virus protein VP39"/>
    <property type="match status" value="1"/>
</dbReference>
<keyword evidence="2" id="KW-1185">Reference proteome</keyword>
<dbReference type="Proteomes" id="UP000182241">
    <property type="component" value="Unassembled WGS sequence"/>
</dbReference>
<keyword evidence="1" id="KW-0489">Methyltransferase</keyword>
<sequence>MRYSWSMGDSFFVRMWPRLVRNEPPLVTELRRRNLAGLSGRVLEVGAGTGTNFALYPPEVTAVVALEPEDALRAEASAVADARVEVRPERLDEYVADEPFDAVVFSLVLCSLPDPEGAVRQVRGVLRPDGELRFLEHVAARGGMLEGLQKAADATVWPRLFGNCHAHRDAVGLISGAGFAVTTVEDRMLAPAWVPIPTSPLVLGRAHA</sequence>
<dbReference type="SUPFAM" id="SSF53335">
    <property type="entry name" value="S-adenosyl-L-methionine-dependent methyltransferases"/>
    <property type="match status" value="1"/>
</dbReference>
<accession>A0A1H5BSQ1</accession>